<evidence type="ECO:0000313" key="2">
    <source>
        <dbReference type="EMBL" id="CAH3184837.1"/>
    </source>
</evidence>
<protein>
    <submittedName>
        <fullName evidence="2">Uncharacterized protein</fullName>
    </submittedName>
</protein>
<name>A0ABN8RZD7_9CNID</name>
<comment type="caution">
    <text evidence="2">The sequence shown here is derived from an EMBL/GenBank/DDBJ whole genome shotgun (WGS) entry which is preliminary data.</text>
</comment>
<evidence type="ECO:0000313" key="3">
    <source>
        <dbReference type="Proteomes" id="UP001159405"/>
    </source>
</evidence>
<sequence length="251" mass="27142">MAQSGNGAACESDVTSLGTGQELNIDDDTLKHQTIMAQSGNGAACESDVTSLGTGQELNFDDDTLKDQTIMAQSGNGAASEGDVTSLGTGQELNFDDDKLKGKDSYNYQTIMAQSGNGAAWESDVTSLGTGQQLNFDDDTLKGKDSYNFCFAAFAVSNFCLFAFLTFIGNYIYSLVDGQNAKDIRPLAIKPIIAGAKAFEKLKLFELVITWCDQGLAVSFYSLHSSIAEKWFIFATCCIHFRYDLSTIFLD</sequence>
<keyword evidence="1" id="KW-0472">Membrane</keyword>
<proteinExistence type="predicted"/>
<feature type="transmembrane region" description="Helical" evidence="1">
    <location>
        <begin position="149"/>
        <end position="173"/>
    </location>
</feature>
<keyword evidence="1" id="KW-0812">Transmembrane</keyword>
<dbReference type="EMBL" id="CALNXK010000402">
    <property type="protein sequence ID" value="CAH3184837.1"/>
    <property type="molecule type" value="Genomic_DNA"/>
</dbReference>
<keyword evidence="1" id="KW-1133">Transmembrane helix</keyword>
<keyword evidence="3" id="KW-1185">Reference proteome</keyword>
<organism evidence="2 3">
    <name type="scientific">Porites lobata</name>
    <dbReference type="NCBI Taxonomy" id="104759"/>
    <lineage>
        <taxon>Eukaryota</taxon>
        <taxon>Metazoa</taxon>
        <taxon>Cnidaria</taxon>
        <taxon>Anthozoa</taxon>
        <taxon>Hexacorallia</taxon>
        <taxon>Scleractinia</taxon>
        <taxon>Fungiina</taxon>
        <taxon>Poritidae</taxon>
        <taxon>Porites</taxon>
    </lineage>
</organism>
<dbReference type="Proteomes" id="UP001159405">
    <property type="component" value="Unassembled WGS sequence"/>
</dbReference>
<reference evidence="2 3" key="1">
    <citation type="submission" date="2022-05" db="EMBL/GenBank/DDBJ databases">
        <authorList>
            <consortium name="Genoscope - CEA"/>
            <person name="William W."/>
        </authorList>
    </citation>
    <scope>NUCLEOTIDE SEQUENCE [LARGE SCALE GENOMIC DNA]</scope>
</reference>
<evidence type="ECO:0000256" key="1">
    <source>
        <dbReference type="SAM" id="Phobius"/>
    </source>
</evidence>
<gene>
    <name evidence="2" type="ORF">PLOB_00031711</name>
</gene>
<accession>A0ABN8RZD7</accession>